<dbReference type="PANTHER" id="PTHR12191">
    <property type="entry name" value="SOLUTE CARRIER FAMILY 39"/>
    <property type="match status" value="1"/>
</dbReference>
<evidence type="ECO:0000313" key="8">
    <source>
        <dbReference type="WBParaSite" id="Csp11.Scaffold629.g7489.t1"/>
    </source>
</evidence>
<dbReference type="Proteomes" id="UP000095282">
    <property type="component" value="Unplaced"/>
</dbReference>
<evidence type="ECO:0000256" key="6">
    <source>
        <dbReference type="SAM" id="Phobius"/>
    </source>
</evidence>
<feature type="transmembrane region" description="Helical" evidence="6">
    <location>
        <begin position="421"/>
        <end position="439"/>
    </location>
</feature>
<dbReference type="InterPro" id="IPR050799">
    <property type="entry name" value="ZIP_Transporter"/>
</dbReference>
<dbReference type="Pfam" id="PF02535">
    <property type="entry name" value="Zip"/>
    <property type="match status" value="1"/>
</dbReference>
<dbReference type="GO" id="GO:0030003">
    <property type="term" value="P:intracellular monoatomic cation homeostasis"/>
    <property type="evidence" value="ECO:0007669"/>
    <property type="project" value="TreeGrafter"/>
</dbReference>
<dbReference type="AlphaFoldDB" id="A0A1I7UAX2"/>
<name>A0A1I7UAX2_9PELO</name>
<feature type="transmembrane region" description="Helical" evidence="6">
    <location>
        <begin position="484"/>
        <end position="508"/>
    </location>
</feature>
<reference evidence="8" key="1">
    <citation type="submission" date="2016-11" db="UniProtKB">
        <authorList>
            <consortium name="WormBaseParasite"/>
        </authorList>
    </citation>
    <scope>IDENTIFICATION</scope>
</reference>
<evidence type="ECO:0000256" key="3">
    <source>
        <dbReference type="ARBA" id="ARBA00022692"/>
    </source>
</evidence>
<feature type="transmembrane region" description="Helical" evidence="6">
    <location>
        <begin position="83"/>
        <end position="102"/>
    </location>
</feature>
<dbReference type="GO" id="GO:0005886">
    <property type="term" value="C:plasma membrane"/>
    <property type="evidence" value="ECO:0007669"/>
    <property type="project" value="TreeGrafter"/>
</dbReference>
<dbReference type="GO" id="GO:0140410">
    <property type="term" value="F:monoatomic cation:bicarbonate symporter activity"/>
    <property type="evidence" value="ECO:0007669"/>
    <property type="project" value="TreeGrafter"/>
</dbReference>
<comment type="similarity">
    <text evidence="2">Belongs to the ZIP transporter (TC 2.A.5) family.</text>
</comment>
<keyword evidence="5 6" id="KW-0472">Membrane</keyword>
<dbReference type="PANTHER" id="PTHR12191:SF32">
    <property type="entry name" value="ZRT (ZRT), IRT- (IRT-) LIKE PROTEIN TRANSPORTER"/>
    <property type="match status" value="1"/>
</dbReference>
<protein>
    <submittedName>
        <fullName evidence="8">Uncharacterized protein</fullName>
    </submittedName>
</protein>
<keyword evidence="4 6" id="KW-1133">Transmembrane helix</keyword>
<organism evidence="7 8">
    <name type="scientific">Caenorhabditis tropicalis</name>
    <dbReference type="NCBI Taxonomy" id="1561998"/>
    <lineage>
        <taxon>Eukaryota</taxon>
        <taxon>Metazoa</taxon>
        <taxon>Ecdysozoa</taxon>
        <taxon>Nematoda</taxon>
        <taxon>Chromadorea</taxon>
        <taxon>Rhabditida</taxon>
        <taxon>Rhabditina</taxon>
        <taxon>Rhabditomorpha</taxon>
        <taxon>Rhabditoidea</taxon>
        <taxon>Rhabditidae</taxon>
        <taxon>Peloderinae</taxon>
        <taxon>Caenorhabditis</taxon>
    </lineage>
</organism>
<sequence length="516" mass="57470">MIIDLSDLDKPVNASQLIHQVLHDAFLAADLGNYTEAVNLLDKPPAWQTWGIGFAIVSGCSFSAPLGILLLPCLSKSLYERIMTFLVAVGIGALSGSTIFIMLPQAFHLTSFEHFEYHTKSLIILCALYAFFTVDRMLQYILEFRRRRQTKRRIHASTIASLMNTPTSKRRDNGHNVTEETIIPSEPPTITHLTVPDLHNHHRFRRESELSDVERTEQQEKEMAELANDLEMALTNNVLARTFSTRRRVAVVSGGLDDIEFRSPKHSHHANGTTSQFLDVINNEFHKRMTPLSSRPGSPVAINIEDSKECYEMKPKTEKPKSEKTASIAQDDNDAMSVSIRVVEKKVIEPAAMEVASVAYMIIFGSSANNFVDGMSMGAAFSDNLLRGLSIGIAVISQQFPQELGTLAILVKSGLGLKKTLLFNMVPIVLSFLGFSIGVMLDSVDDSYDEYIFAISSGMYMYIFLGTLIPEIRDSTNELIKENLAESVLVSILQACGILFGTTFMYFMSRVNSVDF</sequence>
<evidence type="ECO:0000256" key="1">
    <source>
        <dbReference type="ARBA" id="ARBA00004141"/>
    </source>
</evidence>
<evidence type="ECO:0000256" key="4">
    <source>
        <dbReference type="ARBA" id="ARBA00022989"/>
    </source>
</evidence>
<dbReference type="eggNOG" id="KOG2693">
    <property type="taxonomic scope" value="Eukaryota"/>
</dbReference>
<feature type="transmembrane region" description="Helical" evidence="6">
    <location>
        <begin position="122"/>
        <end position="142"/>
    </location>
</feature>
<accession>A0A1I7UAX2</accession>
<keyword evidence="7" id="KW-1185">Reference proteome</keyword>
<evidence type="ECO:0000313" key="7">
    <source>
        <dbReference type="Proteomes" id="UP000095282"/>
    </source>
</evidence>
<dbReference type="GO" id="GO:0071578">
    <property type="term" value="P:zinc ion import across plasma membrane"/>
    <property type="evidence" value="ECO:0007669"/>
    <property type="project" value="TreeGrafter"/>
</dbReference>
<dbReference type="STRING" id="1561998.A0A1I7UAX2"/>
<proteinExistence type="inferred from homology"/>
<dbReference type="GO" id="GO:0005385">
    <property type="term" value="F:zinc ion transmembrane transporter activity"/>
    <property type="evidence" value="ECO:0007669"/>
    <property type="project" value="TreeGrafter"/>
</dbReference>
<feature type="transmembrane region" description="Helical" evidence="6">
    <location>
        <begin position="50"/>
        <end position="71"/>
    </location>
</feature>
<dbReference type="WBParaSite" id="Csp11.Scaffold629.g7489.t1">
    <property type="protein sequence ID" value="Csp11.Scaffold629.g7489.t1"/>
    <property type="gene ID" value="Csp11.Scaffold629.g7489"/>
</dbReference>
<evidence type="ECO:0000256" key="2">
    <source>
        <dbReference type="ARBA" id="ARBA00006939"/>
    </source>
</evidence>
<dbReference type="InterPro" id="IPR003689">
    <property type="entry name" value="ZIP"/>
</dbReference>
<comment type="subcellular location">
    <subcellularLocation>
        <location evidence="1">Membrane</location>
        <topology evidence="1">Multi-pass membrane protein</topology>
    </subcellularLocation>
</comment>
<feature type="transmembrane region" description="Helical" evidence="6">
    <location>
        <begin position="451"/>
        <end position="472"/>
    </location>
</feature>
<keyword evidence="3 6" id="KW-0812">Transmembrane</keyword>
<evidence type="ECO:0000256" key="5">
    <source>
        <dbReference type="ARBA" id="ARBA00023136"/>
    </source>
</evidence>